<evidence type="ECO:0000256" key="6">
    <source>
        <dbReference type="ARBA" id="ARBA00023088"/>
    </source>
</evidence>
<feature type="domain" description="T-Q ester bond containing" evidence="10">
    <location>
        <begin position="495"/>
        <end position="611"/>
    </location>
</feature>
<evidence type="ECO:0000256" key="5">
    <source>
        <dbReference type="ARBA" id="ARBA00022729"/>
    </source>
</evidence>
<feature type="domain" description="SDR-like Ig" evidence="9">
    <location>
        <begin position="26"/>
        <end position="106"/>
    </location>
</feature>
<evidence type="ECO:0000259" key="10">
    <source>
        <dbReference type="Pfam" id="PF18202"/>
    </source>
</evidence>
<keyword evidence="3" id="KW-0134">Cell wall</keyword>
<dbReference type="GO" id="GO:0005975">
    <property type="term" value="P:carbohydrate metabolic process"/>
    <property type="evidence" value="ECO:0007669"/>
    <property type="project" value="UniProtKB-ARBA"/>
</dbReference>
<dbReference type="Pfam" id="PF18202">
    <property type="entry name" value="TQ"/>
    <property type="match status" value="5"/>
</dbReference>
<dbReference type="Proteomes" id="UP000474967">
    <property type="component" value="Unassembled WGS sequence"/>
</dbReference>
<protein>
    <submittedName>
        <fullName evidence="11">VaFE repeat-containing surface-anchored protein</fullName>
    </submittedName>
</protein>
<evidence type="ECO:0000259" key="8">
    <source>
        <dbReference type="Pfam" id="PF17802"/>
    </source>
</evidence>
<comment type="subcellular location">
    <subcellularLocation>
        <location evidence="1">Secreted</location>
        <location evidence="1">Cell wall</location>
        <topology evidence="1">Peptidoglycan-anchor</topology>
    </subcellularLocation>
</comment>
<dbReference type="InterPro" id="IPR008966">
    <property type="entry name" value="Adhesion_dom_sf"/>
</dbReference>
<keyword evidence="7" id="KW-0472">Membrane</keyword>
<keyword evidence="7" id="KW-1133">Transmembrane helix</keyword>
<dbReference type="InterPro" id="IPR011252">
    <property type="entry name" value="Fibrogen-bd_dom1"/>
</dbReference>
<keyword evidence="6" id="KW-0572">Peptidoglycan-anchor</keyword>
<keyword evidence="5" id="KW-0732">Signal</keyword>
<comment type="similarity">
    <text evidence="2">Belongs to the serine-aspartate repeat-containing protein (SDr) family.</text>
</comment>
<dbReference type="NCBIfam" id="NF033903">
    <property type="entry name" value="VaFE_rpt"/>
    <property type="match status" value="5"/>
</dbReference>
<dbReference type="PANTHER" id="PTHR36108">
    <property type="entry name" value="COLOSSIN-B-RELATED"/>
    <property type="match status" value="1"/>
</dbReference>
<dbReference type="Gene3D" id="2.60.40.1280">
    <property type="match status" value="1"/>
</dbReference>
<dbReference type="SUPFAM" id="SSF49478">
    <property type="entry name" value="Cna protein B-type domain"/>
    <property type="match status" value="2"/>
</dbReference>
<dbReference type="SUPFAM" id="SSF49401">
    <property type="entry name" value="Bacterial adhesins"/>
    <property type="match status" value="1"/>
</dbReference>
<dbReference type="InterPro" id="IPR013783">
    <property type="entry name" value="Ig-like_fold"/>
</dbReference>
<feature type="domain" description="T-Q ester bond containing" evidence="10">
    <location>
        <begin position="860"/>
        <end position="972"/>
    </location>
</feature>
<feature type="domain" description="SpaA-like prealbumin fold" evidence="8">
    <location>
        <begin position="290"/>
        <end position="380"/>
    </location>
</feature>
<evidence type="ECO:0000256" key="2">
    <source>
        <dbReference type="ARBA" id="ARBA00007257"/>
    </source>
</evidence>
<dbReference type="PANTHER" id="PTHR36108:SF13">
    <property type="entry name" value="COLOSSIN-B-RELATED"/>
    <property type="match status" value="1"/>
</dbReference>
<organism evidence="11 12">
    <name type="scientific">Leifsonia tongyongensis</name>
    <dbReference type="NCBI Taxonomy" id="1268043"/>
    <lineage>
        <taxon>Bacteria</taxon>
        <taxon>Bacillati</taxon>
        <taxon>Actinomycetota</taxon>
        <taxon>Actinomycetes</taxon>
        <taxon>Micrococcales</taxon>
        <taxon>Microbacteriaceae</taxon>
        <taxon>Leifsonia</taxon>
    </lineage>
</organism>
<evidence type="ECO:0000256" key="7">
    <source>
        <dbReference type="SAM" id="Phobius"/>
    </source>
</evidence>
<accession>A0A6L9XWJ5</accession>
<feature type="domain" description="T-Q ester bond containing" evidence="10">
    <location>
        <begin position="977"/>
        <end position="1090"/>
    </location>
</feature>
<gene>
    <name evidence="11" type="ORF">G3T36_07640</name>
</gene>
<proteinExistence type="inferred from homology"/>
<keyword evidence="4" id="KW-0964">Secreted</keyword>
<dbReference type="Gene3D" id="2.60.40.10">
    <property type="entry name" value="Immunoglobulins"/>
    <property type="match status" value="2"/>
</dbReference>
<evidence type="ECO:0000313" key="12">
    <source>
        <dbReference type="Proteomes" id="UP000474967"/>
    </source>
</evidence>
<dbReference type="InterPro" id="IPR041100">
    <property type="entry name" value="TQ"/>
</dbReference>
<dbReference type="EMBL" id="JAAGWY010000001">
    <property type="protein sequence ID" value="NEN05743.1"/>
    <property type="molecule type" value="Genomic_DNA"/>
</dbReference>
<feature type="domain" description="T-Q ester bond containing" evidence="10">
    <location>
        <begin position="615"/>
        <end position="729"/>
    </location>
</feature>
<dbReference type="RefSeq" id="WP_163288917.1">
    <property type="nucleotide sequence ID" value="NZ_JAAGWY010000001.1"/>
</dbReference>
<reference evidence="11 12" key="1">
    <citation type="journal article" date="2014" name="J. Microbiol.">
        <title>Diaminobutyricibacter tongyongensis gen. nov., sp. nov. and Homoserinibacter gongjuensis gen. nov., sp. nov. belong to the family Microbacteriaceae.</title>
        <authorList>
            <person name="Kim S.J."/>
            <person name="Ahn J.H."/>
            <person name="Weon H.Y."/>
            <person name="Hamada M."/>
            <person name="Suzuki K."/>
            <person name="Kwon S.W."/>
        </authorList>
    </citation>
    <scope>NUCLEOTIDE SEQUENCE [LARGE SCALE GENOMIC DNA]</scope>
    <source>
        <strain evidence="11 12">NBRC 108724</strain>
    </source>
</reference>
<dbReference type="InterPro" id="IPR041171">
    <property type="entry name" value="SDR_Ig"/>
</dbReference>
<keyword evidence="7" id="KW-0812">Transmembrane</keyword>
<keyword evidence="12" id="KW-1185">Reference proteome</keyword>
<dbReference type="Pfam" id="PF17961">
    <property type="entry name" value="Big_8"/>
    <property type="match status" value="1"/>
</dbReference>
<feature type="domain" description="SpaA-like prealbumin fold" evidence="8">
    <location>
        <begin position="392"/>
        <end position="475"/>
    </location>
</feature>
<name>A0A6L9XWJ5_9MICO</name>
<dbReference type="InterPro" id="IPR041033">
    <property type="entry name" value="SpaA_PFL_dom_1"/>
</dbReference>
<evidence type="ECO:0000259" key="9">
    <source>
        <dbReference type="Pfam" id="PF17961"/>
    </source>
</evidence>
<dbReference type="Gene3D" id="2.60.40.3930">
    <property type="match status" value="5"/>
</dbReference>
<evidence type="ECO:0000256" key="1">
    <source>
        <dbReference type="ARBA" id="ARBA00004168"/>
    </source>
</evidence>
<sequence>MITKAEFRSSENGPAITSAEHGASGGLYIEYDLDAKGYKDGDTFTYALPDNFATSAPSNTMFTFVATYNGTDYQIGTATYSFGRLRVVLNEGVEQLDGIRGHFWIGGNYLGTPDDPDMTLNPGTDHEYTIRITFAGDLGNPGGGSPQEHGKYAWFKEGSNNSVLLYSVRLNMDKARVFVAGSTITDRANGLVVNPATLVVQTIAPSAVLAAGVDYTVDFFADGSGFSVTLLTDVDQEFWLNYESSVFQVADAYRNDVTAVIPGKPDGGDAFGQEVKWADISSSSQGYLRDLTLVKKDQDTNQPLSGAVFDLYRTIDGSDRLVRSGLTTGDDGKLVASGLLSGEYKLVEVSLPSGYGYVDGKESVSVTLQPGQTNNIEIDFYNQKEETPVVPGAVELNKVDPTNVPLEGAEFTIYDHLNAIHDSQVTDASGYARFSGLVPGFYTVKETKAPNGFVASEAALAGYQVSVVSGETTKVKGSGSNGAIVNERTPAAVEPSLKTTATNKADGSKNMLYVGGTITDTVSYTGLTAGKQYKLVGQLMDKSTGRIIPGTSTNTMFTASAANGEQALDLTLPRGYAGKSIVVYEYLYEANGTTLVAEHTEIGDAGQTVTVNPGPTIGTTATNKAGGSHALTSDGGVIVDVVRYTGLIPGIKYTLRGELMDKATGQTSGITSSDLQFTPTSADGTISVEFIVDASLAGTTLVAYEWLYQGSSLEAQHTDIDSVEQSVGVNANPTVATTATNKDTNDKTPLRFFGGVVVDEVRYTGLNPGEPYTITGELMHKELNETTGESTAIATGITSAITFQPEAADGSVSLEFVVDGAYANGMLVAFERLYDVNGKLIAQHEDVESTEQTITVGEVPALRTTATNKDDAEQPLEFQGGTITDLVEYTNLVPGVEHTLKGELIDKATGKPTGVTAERTFVPETANGSIGLDFTVPSGFAGKRLVVFETVVENERVIATHRDIDSEEQTVDIRPEPTVTTSAADKADADQQLTENGGTIVDTVYYRGLIPGREYTLQGELRYKENGDRTGLSATRTFVPETADGAVDLELTVPTGYKDTWVVVFETVLDGDLVVAQHKDIDSEAQSIFVDHTPGILAFTGSTIMAPLCGSGLVLVLGSALFTAVLIRNRRAQERGAEATHSPSRGLVV</sequence>
<comment type="caution">
    <text evidence="11">The sequence shown here is derived from an EMBL/GenBank/DDBJ whole genome shotgun (WGS) entry which is preliminary data.</text>
</comment>
<evidence type="ECO:0000256" key="3">
    <source>
        <dbReference type="ARBA" id="ARBA00022512"/>
    </source>
</evidence>
<dbReference type="GO" id="GO:0007155">
    <property type="term" value="P:cell adhesion"/>
    <property type="evidence" value="ECO:0007669"/>
    <property type="project" value="InterPro"/>
</dbReference>
<evidence type="ECO:0000313" key="11">
    <source>
        <dbReference type="EMBL" id="NEN05743.1"/>
    </source>
</evidence>
<dbReference type="Pfam" id="PF17802">
    <property type="entry name" value="SpaA"/>
    <property type="match status" value="2"/>
</dbReference>
<dbReference type="AlphaFoldDB" id="A0A6L9XWJ5"/>
<feature type="transmembrane region" description="Helical" evidence="7">
    <location>
        <begin position="1104"/>
        <end position="1127"/>
    </location>
</feature>
<feature type="domain" description="T-Q ester bond containing" evidence="10">
    <location>
        <begin position="733"/>
        <end position="856"/>
    </location>
</feature>
<evidence type="ECO:0000256" key="4">
    <source>
        <dbReference type="ARBA" id="ARBA00022525"/>
    </source>
</evidence>